<accession>A0A439DBD1</accession>
<feature type="compositionally biased region" description="Basic and acidic residues" evidence="1">
    <location>
        <begin position="47"/>
        <end position="72"/>
    </location>
</feature>
<comment type="caution">
    <text evidence="2">The sequence shown here is derived from an EMBL/GenBank/DDBJ whole genome shotgun (WGS) entry which is preliminary data.</text>
</comment>
<name>A0A439DBD1_9PEZI</name>
<sequence length="160" mass="17712">MTDKFRKIAEEAERNLNTYEAKIGANKTPRNDEAVRYGQDLSTNAGYDKRIPLEEDGDLDTRGRQARGEHFEGVGGKRRHEARSRTNADDTSAAYSGEVMAEGREAAQSNISSNQFVSHRGKYPGGEYDTPQEVPGEMSGEGYEAPASVTDASQESERYR</sequence>
<dbReference type="AlphaFoldDB" id="A0A439DBD1"/>
<protein>
    <submittedName>
        <fullName evidence="2">Uncharacterized protein</fullName>
    </submittedName>
</protein>
<evidence type="ECO:0000256" key="1">
    <source>
        <dbReference type="SAM" id="MobiDB-lite"/>
    </source>
</evidence>
<organism evidence="2 3">
    <name type="scientific">Xylaria grammica</name>
    <dbReference type="NCBI Taxonomy" id="363999"/>
    <lineage>
        <taxon>Eukaryota</taxon>
        <taxon>Fungi</taxon>
        <taxon>Dikarya</taxon>
        <taxon>Ascomycota</taxon>
        <taxon>Pezizomycotina</taxon>
        <taxon>Sordariomycetes</taxon>
        <taxon>Xylariomycetidae</taxon>
        <taxon>Xylariales</taxon>
        <taxon>Xylariaceae</taxon>
        <taxon>Xylaria</taxon>
    </lineage>
</organism>
<feature type="region of interest" description="Disordered" evidence="1">
    <location>
        <begin position="23"/>
        <end position="160"/>
    </location>
</feature>
<evidence type="ECO:0000313" key="3">
    <source>
        <dbReference type="Proteomes" id="UP000286045"/>
    </source>
</evidence>
<evidence type="ECO:0000313" key="2">
    <source>
        <dbReference type="EMBL" id="RWA11717.1"/>
    </source>
</evidence>
<dbReference type="STRING" id="363999.A0A439DBD1"/>
<gene>
    <name evidence="2" type="ORF">EKO27_g3383</name>
</gene>
<dbReference type="EMBL" id="RYZI01000071">
    <property type="protein sequence ID" value="RWA11717.1"/>
    <property type="molecule type" value="Genomic_DNA"/>
</dbReference>
<feature type="compositionally biased region" description="Polar residues" evidence="1">
    <location>
        <begin position="107"/>
        <end position="117"/>
    </location>
</feature>
<proteinExistence type="predicted"/>
<reference evidence="2 3" key="1">
    <citation type="submission" date="2018-12" db="EMBL/GenBank/DDBJ databases">
        <title>Draft genome sequence of Xylaria grammica IHI A82.</title>
        <authorList>
            <person name="Buettner E."/>
            <person name="Kellner H."/>
        </authorList>
    </citation>
    <scope>NUCLEOTIDE SEQUENCE [LARGE SCALE GENOMIC DNA]</scope>
    <source>
        <strain evidence="2 3">IHI A82</strain>
    </source>
</reference>
<dbReference type="Proteomes" id="UP000286045">
    <property type="component" value="Unassembled WGS sequence"/>
</dbReference>
<keyword evidence="3" id="KW-1185">Reference proteome</keyword>